<proteinExistence type="predicted"/>
<evidence type="ECO:0000313" key="7">
    <source>
        <dbReference type="EMBL" id="CAF1568613.1"/>
    </source>
</evidence>
<reference evidence="10" key="1">
    <citation type="submission" date="2021-02" db="EMBL/GenBank/DDBJ databases">
        <authorList>
            <person name="Nowell W R."/>
        </authorList>
    </citation>
    <scope>NUCLEOTIDE SEQUENCE</scope>
</reference>
<accession>A0A817AS75</accession>
<dbReference type="AlphaFoldDB" id="A0A817AS75"/>
<dbReference type="EMBL" id="CAJNRF010010682">
    <property type="protein sequence ID" value="CAF2123040.1"/>
    <property type="molecule type" value="Genomic_DNA"/>
</dbReference>
<dbReference type="InterPro" id="IPR001733">
    <property type="entry name" value="Peptidase_S26B"/>
</dbReference>
<dbReference type="EMBL" id="CAJNRG010018890">
    <property type="protein sequence ID" value="CAF2265479.1"/>
    <property type="molecule type" value="Genomic_DNA"/>
</dbReference>
<evidence type="ECO:0000256" key="4">
    <source>
        <dbReference type="ARBA" id="ARBA00045533"/>
    </source>
</evidence>
<name>A0A817AS75_9BILA</name>
<evidence type="ECO:0000313" key="10">
    <source>
        <dbReference type="EMBL" id="CAF2265479.1"/>
    </source>
</evidence>
<evidence type="ECO:0000313" key="6">
    <source>
        <dbReference type="EMBL" id="CAF1066475.1"/>
    </source>
</evidence>
<dbReference type="GO" id="GO:0008233">
    <property type="term" value="F:peptidase activity"/>
    <property type="evidence" value="ECO:0007669"/>
    <property type="project" value="InterPro"/>
</dbReference>
<comment type="caution">
    <text evidence="10">The sequence shown here is derived from an EMBL/GenBank/DDBJ whole genome shotgun (WGS) entry which is preliminary data.</text>
</comment>
<evidence type="ECO:0000313" key="8">
    <source>
        <dbReference type="EMBL" id="CAF2019427.1"/>
    </source>
</evidence>
<dbReference type="EMBL" id="CAJNOW010009677">
    <property type="protein sequence ID" value="CAF1568613.1"/>
    <property type="molecule type" value="Genomic_DNA"/>
</dbReference>
<comment type="function">
    <text evidence="4">Catalytic component of the signal peptidase complex (SPC) which catalyzes the cleavage of N-terminal signal sequences from nascent proteins as they are translocated into the lumen of the endoplasmic reticulum. Specifically cleaves N-terminal signal peptides that contain a hydrophobic alpha-helix (h-region) shorter than 18-20 amino acids.</text>
</comment>
<keyword evidence="5" id="KW-1133">Transmembrane helix</keyword>
<dbReference type="PANTHER" id="PTHR10806:SF6">
    <property type="entry name" value="SIGNAL PEPTIDASE COMPLEX CATALYTIC SUBUNIT SEC11"/>
    <property type="match status" value="1"/>
</dbReference>
<feature type="transmembrane region" description="Helical" evidence="5">
    <location>
        <begin position="22"/>
        <end position="42"/>
    </location>
</feature>
<evidence type="ECO:0000313" key="11">
    <source>
        <dbReference type="Proteomes" id="UP000663887"/>
    </source>
</evidence>
<organism evidence="10 11">
    <name type="scientific">Rotaria magnacalcarata</name>
    <dbReference type="NCBI Taxonomy" id="392030"/>
    <lineage>
        <taxon>Eukaryota</taxon>
        <taxon>Metazoa</taxon>
        <taxon>Spiralia</taxon>
        <taxon>Gnathifera</taxon>
        <taxon>Rotifera</taxon>
        <taxon>Eurotatoria</taxon>
        <taxon>Bdelloidea</taxon>
        <taxon>Philodinida</taxon>
        <taxon>Philodinidae</taxon>
        <taxon>Rotaria</taxon>
    </lineage>
</organism>
<dbReference type="GO" id="GO:0005787">
    <property type="term" value="C:signal peptidase complex"/>
    <property type="evidence" value="ECO:0007669"/>
    <property type="project" value="TreeGrafter"/>
</dbReference>
<keyword evidence="5" id="KW-0812">Transmembrane</keyword>
<dbReference type="PANTHER" id="PTHR10806">
    <property type="entry name" value="SIGNAL PEPTIDASE COMPLEX CATALYTIC SUBUNIT SEC11"/>
    <property type="match status" value="1"/>
</dbReference>
<evidence type="ECO:0000313" key="9">
    <source>
        <dbReference type="EMBL" id="CAF2123040.1"/>
    </source>
</evidence>
<keyword evidence="5" id="KW-0472">Membrane</keyword>
<dbReference type="Proteomes" id="UP000663856">
    <property type="component" value="Unassembled WGS sequence"/>
</dbReference>
<sequence length="183" mass="21769">MENYATINHSRRVNKRDILRRFFNWFLVISNYLMTWKGLMIWNNTDRPVVVLLSDNIEPGFLRRGDLLFLTNYSQDSIHAGDLVMVNTESHDEYEVRRVMRIHGKSDGYIKFLAKFDGGQSDDGRELYTLRQVWLERKDVVGKVKGYLPYIGFPIIWMQKYYLQICLAFVIFAQFAEKRPETR</sequence>
<dbReference type="EMBL" id="CAJNOV010001558">
    <property type="protein sequence ID" value="CAF1066475.1"/>
    <property type="molecule type" value="Genomic_DNA"/>
</dbReference>
<dbReference type="EMBL" id="CAJNRE010003456">
    <property type="protein sequence ID" value="CAF2019427.1"/>
    <property type="molecule type" value="Genomic_DNA"/>
</dbReference>
<dbReference type="GO" id="GO:0006465">
    <property type="term" value="P:signal peptide processing"/>
    <property type="evidence" value="ECO:0007669"/>
    <property type="project" value="InterPro"/>
</dbReference>
<evidence type="ECO:0000256" key="2">
    <source>
        <dbReference type="ARBA" id="ARBA00019685"/>
    </source>
</evidence>
<evidence type="ECO:0000256" key="3">
    <source>
        <dbReference type="ARBA" id="ARBA00021755"/>
    </source>
</evidence>
<dbReference type="Proteomes" id="UP000663824">
    <property type="component" value="Unassembled WGS sequence"/>
</dbReference>
<feature type="transmembrane region" description="Helical" evidence="5">
    <location>
        <begin position="161"/>
        <end position="177"/>
    </location>
</feature>
<dbReference type="Proteomes" id="UP000663834">
    <property type="component" value="Unassembled WGS sequence"/>
</dbReference>
<comment type="subcellular location">
    <subcellularLocation>
        <location evidence="1">Endoplasmic reticulum membrane</location>
        <topology evidence="1">Single-pass type II membrane protein</topology>
    </subcellularLocation>
</comment>
<dbReference type="OrthoDB" id="10257561at2759"/>
<dbReference type="Proteomes" id="UP000663855">
    <property type="component" value="Unassembled WGS sequence"/>
</dbReference>
<protein>
    <recommendedName>
        <fullName evidence="2">Signal peptidase complex catalytic subunit SEC11</fullName>
    </recommendedName>
    <alternativeName>
        <fullName evidence="3">Signal peptidase complex catalytic subunit sec11</fullName>
    </alternativeName>
</protein>
<evidence type="ECO:0000256" key="1">
    <source>
        <dbReference type="ARBA" id="ARBA00004648"/>
    </source>
</evidence>
<evidence type="ECO:0000256" key="5">
    <source>
        <dbReference type="SAM" id="Phobius"/>
    </source>
</evidence>
<gene>
    <name evidence="6" type="ORF">CJN711_LOCUS5486</name>
    <name evidence="7" type="ORF">KQP761_LOCUS18959</name>
    <name evidence="8" type="ORF">MBJ925_LOCUS9182</name>
    <name evidence="9" type="ORF">WKI299_LOCUS24761</name>
    <name evidence="10" type="ORF">XDN619_LOCUS36602</name>
</gene>
<dbReference type="Proteomes" id="UP000663887">
    <property type="component" value="Unassembled WGS sequence"/>
</dbReference>